<evidence type="ECO:0000259" key="1">
    <source>
        <dbReference type="Pfam" id="PF09823"/>
    </source>
</evidence>
<dbReference type="Proteomes" id="UP000070319">
    <property type="component" value="Unassembled WGS sequence"/>
</dbReference>
<reference evidence="2 3" key="1">
    <citation type="submission" date="2016-02" db="EMBL/GenBank/DDBJ databases">
        <authorList>
            <person name="Wen L."/>
            <person name="He K."/>
            <person name="Yang H."/>
        </authorList>
    </citation>
    <scope>NUCLEOTIDE SEQUENCE [LARGE SCALE GENOMIC DNA]</scope>
    <source>
        <strain evidence="2 3">KLE1704</strain>
    </source>
</reference>
<protein>
    <recommendedName>
        <fullName evidence="1">DUF2357 domain-containing protein</fullName>
    </recommendedName>
</protein>
<dbReference type="Pfam" id="PF09823">
    <property type="entry name" value="DUF2357"/>
    <property type="match status" value="1"/>
</dbReference>
<dbReference type="EMBL" id="LTDF01000180">
    <property type="protein sequence ID" value="KXT40144.1"/>
    <property type="molecule type" value="Genomic_DNA"/>
</dbReference>
<dbReference type="PATRIC" id="fig|329854.7.peg.5551"/>
<gene>
    <name evidence="2" type="ORF">HMPREF2531_05478</name>
</gene>
<comment type="caution">
    <text evidence="2">The sequence shown here is derived from an EMBL/GenBank/DDBJ whole genome shotgun (WGS) entry which is preliminary data.</text>
</comment>
<dbReference type="InterPro" id="IPR007505">
    <property type="entry name" value="PDDEXK_7"/>
</dbReference>
<organism evidence="2">
    <name type="scientific">Bacteroides intestinalis</name>
    <dbReference type="NCBI Taxonomy" id="329854"/>
    <lineage>
        <taxon>Bacteria</taxon>
        <taxon>Pseudomonadati</taxon>
        <taxon>Bacteroidota</taxon>
        <taxon>Bacteroidia</taxon>
        <taxon>Bacteroidales</taxon>
        <taxon>Bacteroidaceae</taxon>
        <taxon>Bacteroides</taxon>
    </lineage>
</organism>
<accession>A0A139KLT0</accession>
<dbReference type="InterPro" id="IPR018633">
    <property type="entry name" value="DUF2357"/>
</dbReference>
<feature type="domain" description="DUF2357" evidence="1">
    <location>
        <begin position="112"/>
        <end position="348"/>
    </location>
</feature>
<dbReference type="Pfam" id="PF04411">
    <property type="entry name" value="PDDEXK_7"/>
    <property type="match status" value="1"/>
</dbReference>
<evidence type="ECO:0000313" key="3">
    <source>
        <dbReference type="Proteomes" id="UP000070319"/>
    </source>
</evidence>
<dbReference type="RefSeq" id="WP_050441927.1">
    <property type="nucleotide sequence ID" value="NZ_KQ968743.1"/>
</dbReference>
<dbReference type="AlphaFoldDB" id="A0A139KLT0"/>
<proteinExistence type="predicted"/>
<sequence length="747" mass="87337">MELLTIKHQDFEMIVECAKFDDIWYKAKSNIGEECLHSTYSWSEGVSSVILSNYIGEEITIENSQQAPAIFFDNTDYPIWVEFKNYVKKAQFGSMLQSENEKFTFRRQILAGFLNYGNEVGRSEIQLMYQVGTETRSFVFSFEVLSTKLNYHEHWKAIIEDVEQEYRMLSLDYMRRTFHGFSPETSGDTPEIIWWSVFANEQKNFIKACKNIIDRPRHRLHGKETYKRADKLTFVPSCIENELAEHRQDSSHLYRVEERIRTNDTQENRFLKFALGQITDKYAVLKKRIEAVKNASDVMKDDMQATLATLKHLQRNPFFRTVGNYKGMNQESLVLQKATGYSQVYRTWSLLRRSYSLNDGIYRLQTKDIATLYEIWCFIEVSHIVKEKLHLSDEDIDHKNRMEMNGLFTWDLGKGEHSRILFKKDNVELAELVYNPKNTDKGNSDIGMKDLVVRTVPQKPDIVLQLTKNDLQEGMKMTYLFDAKYRIDGKDKNGVDVPPEDAINQMHRYRDAIYYKDYQSNTLKKEVIGGYILFPGDGNPTDVAVSKFRKTIDEVNIGAFPLRPKDQHNRQLLEQFVEQLITTKSHETISKVIPQKGTFVEVGNRVLIGLVTNSSRKGYLQSFKDGNATLYYTGSHFPTTIALQNLHYFMPYFKGEGICDVYEIIRVRTITSKEVKQTDGEENSNDLRLAFELRYFRKQYANIQPINTSKMINYTFIDTTFEELYQIVMMDKGIVQGNKHERMREKE</sequence>
<name>A0A139KLT0_9BACE</name>
<evidence type="ECO:0000313" key="2">
    <source>
        <dbReference type="EMBL" id="KXT40144.1"/>
    </source>
</evidence>